<name>A0A750HZI1_SALER</name>
<accession>A0A750HZI1</accession>
<organism evidence="1">
    <name type="scientific">Salmonella enterica</name>
    <name type="common">Salmonella choleraesuis</name>
    <dbReference type="NCBI Taxonomy" id="28901"/>
    <lineage>
        <taxon>Bacteria</taxon>
        <taxon>Pseudomonadati</taxon>
        <taxon>Pseudomonadota</taxon>
        <taxon>Gammaproteobacteria</taxon>
        <taxon>Enterobacterales</taxon>
        <taxon>Enterobacteriaceae</taxon>
        <taxon>Salmonella</taxon>
    </lineage>
</organism>
<dbReference type="AlphaFoldDB" id="A0A750HZI1"/>
<gene>
    <name evidence="1" type="ORF">G9F26_004636</name>
</gene>
<dbReference type="EMBL" id="DAAVPZ010000058">
    <property type="protein sequence ID" value="HAF6280397.1"/>
    <property type="molecule type" value="Genomic_DNA"/>
</dbReference>
<evidence type="ECO:0000313" key="1">
    <source>
        <dbReference type="EMBL" id="HAF6280397.1"/>
    </source>
</evidence>
<protein>
    <submittedName>
        <fullName evidence="1">Uncharacterized protein</fullName>
    </submittedName>
</protein>
<sequence length="72" mass="7540">MATVINIVIESKNGRIETAMTGGGKGKVTQGEINQLMGLSEVIREALAASGGELWVRFDVEKAVKAAGAKTH</sequence>
<reference evidence="1" key="2">
    <citation type="submission" date="2020-02" db="EMBL/GenBank/DDBJ databases">
        <authorList>
            <consortium name="NCBI Pathogen Detection Project"/>
        </authorList>
    </citation>
    <scope>NUCLEOTIDE SEQUENCE</scope>
    <source>
        <strain evidence="1">MA.CK_93/00002981</strain>
    </source>
</reference>
<reference evidence="1" key="1">
    <citation type="journal article" date="2018" name="Genome Biol.">
        <title>SKESA: strategic k-mer extension for scrupulous assemblies.</title>
        <authorList>
            <person name="Souvorov A."/>
            <person name="Agarwala R."/>
            <person name="Lipman D.J."/>
        </authorList>
    </citation>
    <scope>NUCLEOTIDE SEQUENCE</scope>
    <source>
        <strain evidence="1">MA.CK_93/00002981</strain>
    </source>
</reference>
<proteinExistence type="predicted"/>
<comment type="caution">
    <text evidence="1">The sequence shown here is derived from an EMBL/GenBank/DDBJ whole genome shotgun (WGS) entry which is preliminary data.</text>
</comment>